<evidence type="ECO:0008006" key="3">
    <source>
        <dbReference type="Google" id="ProtNLM"/>
    </source>
</evidence>
<dbReference type="InterPro" id="IPR038764">
    <property type="entry name" value="GNAT_N_AcTrfase_prd"/>
</dbReference>
<dbReference type="Proteomes" id="UP000198815">
    <property type="component" value="Unassembled WGS sequence"/>
</dbReference>
<accession>A0A1H9TCT8</accession>
<dbReference type="Gene3D" id="3.40.630.30">
    <property type="match status" value="1"/>
</dbReference>
<dbReference type="STRING" id="64702.SAMN05443377_12130"/>
<organism evidence="1 2">
    <name type="scientific">Propionibacterium cyclohexanicum</name>
    <dbReference type="NCBI Taxonomy" id="64702"/>
    <lineage>
        <taxon>Bacteria</taxon>
        <taxon>Bacillati</taxon>
        <taxon>Actinomycetota</taxon>
        <taxon>Actinomycetes</taxon>
        <taxon>Propionibacteriales</taxon>
        <taxon>Propionibacteriaceae</taxon>
        <taxon>Propionibacterium</taxon>
    </lineage>
</organism>
<evidence type="ECO:0000313" key="2">
    <source>
        <dbReference type="Proteomes" id="UP000198815"/>
    </source>
</evidence>
<dbReference type="EMBL" id="FOGZ01000021">
    <property type="protein sequence ID" value="SER95032.1"/>
    <property type="molecule type" value="Genomic_DNA"/>
</dbReference>
<name>A0A1H9TCT8_9ACTN</name>
<dbReference type="OrthoDB" id="9797990at2"/>
<reference evidence="2" key="1">
    <citation type="submission" date="2016-10" db="EMBL/GenBank/DDBJ databases">
        <authorList>
            <person name="Varghese N."/>
            <person name="Submissions S."/>
        </authorList>
    </citation>
    <scope>NUCLEOTIDE SEQUENCE [LARGE SCALE GENOMIC DNA]</scope>
    <source>
        <strain evidence="2">DSM 16859</strain>
    </source>
</reference>
<sequence>MNATQTLRVAEVTSASSLAGASELYRRVFGYTKPEATLNPRLLLAMAANGGCMVGAWDDDETMVGFGYGFTGCSQDQTYFYSQAVVVSDGLQGTGVGRRLKYEQRRLALAKGLHHMRWAYNPILARNAHFNLAVIGAVGRWFAPNCYGDGESRLIVDWDLDAPSPAHPVQGWQRCYPADEWGWADRRGDIAQVPLPAERSLADDVTVRRLDESLASLMSDGMVARNCRRQDERTAVYVFERCPR</sequence>
<keyword evidence="2" id="KW-1185">Reference proteome</keyword>
<protein>
    <recommendedName>
        <fullName evidence="3">N-acetyltransferase domain-containing protein</fullName>
    </recommendedName>
</protein>
<dbReference type="RefSeq" id="WP_091970574.1">
    <property type="nucleotide sequence ID" value="NZ_FOGZ01000021.1"/>
</dbReference>
<dbReference type="PANTHER" id="PTHR41700:SF1">
    <property type="entry name" value="N-ACETYLTRANSFERASE DOMAIN-CONTAINING PROTEIN"/>
    <property type="match status" value="1"/>
</dbReference>
<evidence type="ECO:0000313" key="1">
    <source>
        <dbReference type="EMBL" id="SER95032.1"/>
    </source>
</evidence>
<dbReference type="InterPro" id="IPR016181">
    <property type="entry name" value="Acyl_CoA_acyltransferase"/>
</dbReference>
<dbReference type="PANTHER" id="PTHR41700">
    <property type="entry name" value="GCN5-RELATED N-ACETYLTRANSFERASE"/>
    <property type="match status" value="1"/>
</dbReference>
<dbReference type="AlphaFoldDB" id="A0A1H9TCT8"/>
<gene>
    <name evidence="1" type="ORF">SAMN05443377_12130</name>
</gene>
<dbReference type="SUPFAM" id="SSF55729">
    <property type="entry name" value="Acyl-CoA N-acyltransferases (Nat)"/>
    <property type="match status" value="1"/>
</dbReference>
<proteinExistence type="predicted"/>